<dbReference type="GO" id="GO:0005524">
    <property type="term" value="F:ATP binding"/>
    <property type="evidence" value="ECO:0007669"/>
    <property type="project" value="UniProtKB-UniRule"/>
</dbReference>
<evidence type="ECO:0000256" key="6">
    <source>
        <dbReference type="ARBA" id="ARBA00022679"/>
    </source>
</evidence>
<comment type="subcellular location">
    <subcellularLocation>
        <location evidence="1">Membrane</location>
    </subcellularLocation>
</comment>
<dbReference type="InterPro" id="IPR008271">
    <property type="entry name" value="Ser/Thr_kinase_AS"/>
</dbReference>
<dbReference type="Gene3D" id="3.30.450.20">
    <property type="entry name" value="PAS domain"/>
    <property type="match status" value="1"/>
</dbReference>
<feature type="region of interest" description="Disordered" evidence="16">
    <location>
        <begin position="390"/>
        <end position="425"/>
    </location>
</feature>
<evidence type="ECO:0000256" key="4">
    <source>
        <dbReference type="ARBA" id="ARBA00022543"/>
    </source>
</evidence>
<dbReference type="GO" id="GO:0004674">
    <property type="term" value="F:protein serine/threonine kinase activity"/>
    <property type="evidence" value="ECO:0007669"/>
    <property type="project" value="UniProtKB-KW"/>
</dbReference>
<dbReference type="InterPro" id="IPR000719">
    <property type="entry name" value="Prot_kinase_dom"/>
</dbReference>
<dbReference type="GO" id="GO:0009881">
    <property type="term" value="F:photoreceptor activity"/>
    <property type="evidence" value="ECO:0007669"/>
    <property type="project" value="UniProtKB-KW"/>
</dbReference>
<dbReference type="PROSITE" id="PS00108">
    <property type="entry name" value="PROTEIN_KINASE_ST"/>
    <property type="match status" value="1"/>
</dbReference>
<dbReference type="GO" id="GO:0016020">
    <property type="term" value="C:membrane"/>
    <property type="evidence" value="ECO:0007669"/>
    <property type="project" value="UniProtKB-SubCell"/>
</dbReference>
<dbReference type="PROSITE" id="PS00107">
    <property type="entry name" value="PROTEIN_KINASE_ATP"/>
    <property type="match status" value="1"/>
</dbReference>
<evidence type="ECO:0000256" key="13">
    <source>
        <dbReference type="ARBA" id="ARBA00047899"/>
    </source>
</evidence>
<keyword evidence="10" id="KW-0157">Chromophore</keyword>
<dbReference type="InterPro" id="IPR000014">
    <property type="entry name" value="PAS"/>
</dbReference>
<evidence type="ECO:0000313" key="19">
    <source>
        <dbReference type="EMBL" id="KZV52599.1"/>
    </source>
</evidence>
<dbReference type="Proteomes" id="UP000250235">
    <property type="component" value="Unassembled WGS sequence"/>
</dbReference>
<keyword evidence="8" id="KW-0418">Kinase</keyword>
<feature type="domain" description="PAS" evidence="18">
    <location>
        <begin position="76"/>
        <end position="147"/>
    </location>
</feature>
<evidence type="ECO:0000256" key="7">
    <source>
        <dbReference type="ARBA" id="ARBA00022741"/>
    </source>
</evidence>
<dbReference type="PANTHER" id="PTHR44329">
    <property type="entry name" value="SERINE/THREONINE-PROTEIN KINASE TNNI3K-RELATED"/>
    <property type="match status" value="1"/>
</dbReference>
<dbReference type="PRINTS" id="PR00109">
    <property type="entry name" value="TYRKINASE"/>
</dbReference>
<sequence>MNGGVGGGSPESVYQELAYRFQTLEASQSKIKEQFDVILQEKSCGTEDSGVYEVAPDLGDTTRFHGMACVPGAYFSESPYKRMLEHMGHAVYVSLAGTGEIIYWNRAAEKLFGYKEYEVVGRIVELHYDEDQQQSAEDSIERWITGKSWSGQLTLKKRTGQSFTAMVTKSPLYEDGQLVGIINVSSDAHIFHNMNSEHLRTYDPDDNHQPQARGINWKKTQRHSQPQIAAAPQLASSVSNLASTLLLHKRGDAACNTCRTTGENEEAEIQCQTTKADRPPRARAAKVLSKLHIGGISKKFMDENSQQIVSDGVSKNKDVENETFSPRASVENVDNLDSRNPEDNTGIHFQNTVAREHLNMYLNPSTFSGEYNKLLKASIQVNSKASVKSMDVQDVSTKQSSSPKFHDPQGSDGIAHGSTSSRDDSESHIVVDCEILWKDIQFHEEIGQGSFAVVYHGIWNASDVAVKVYCGNHYTEGMLLDYKKEIDIMRRLRHPNVLLFMGAACSHEKLAIVTEYLPRGSLFKTLHKSKQSLDIRRRMRMAIDVARGMNYLHHRNPPIVHRDLKSSNLLVDKSWTVKVGDFGLSKLKNTTFLTAKSGRGTPQWMAPEVLRNEPSTEKSDVFSFGVILWELVTECVPWSNLNSLQVVGVVGFMDHRLDLPENIDPQISSIISDCWQRNPEDRPSFEEIIHRMTDLVRSGAGITARSISMP</sequence>
<dbReference type="SMART" id="SM00091">
    <property type="entry name" value="PAS"/>
    <property type="match status" value="1"/>
</dbReference>
<evidence type="ECO:0000256" key="14">
    <source>
        <dbReference type="ARBA" id="ARBA00048679"/>
    </source>
</evidence>
<dbReference type="PROSITE" id="PS50011">
    <property type="entry name" value="PROTEIN_KINASE_DOM"/>
    <property type="match status" value="1"/>
</dbReference>
<name>A0A2Z7D2Q3_9LAMI</name>
<dbReference type="FunFam" id="3.30.200.20:FF:000180">
    <property type="entry name" value="serine/threonine-protein kinase STY46-like"/>
    <property type="match status" value="1"/>
</dbReference>
<dbReference type="GO" id="GO:0006355">
    <property type="term" value="P:regulation of DNA-templated transcription"/>
    <property type="evidence" value="ECO:0007669"/>
    <property type="project" value="InterPro"/>
</dbReference>
<accession>A0A2Z7D2Q3</accession>
<dbReference type="NCBIfam" id="TIGR00229">
    <property type="entry name" value="sensory_box"/>
    <property type="match status" value="1"/>
</dbReference>
<organism evidence="19 20">
    <name type="scientific">Dorcoceras hygrometricum</name>
    <dbReference type="NCBI Taxonomy" id="472368"/>
    <lineage>
        <taxon>Eukaryota</taxon>
        <taxon>Viridiplantae</taxon>
        <taxon>Streptophyta</taxon>
        <taxon>Embryophyta</taxon>
        <taxon>Tracheophyta</taxon>
        <taxon>Spermatophyta</taxon>
        <taxon>Magnoliopsida</taxon>
        <taxon>eudicotyledons</taxon>
        <taxon>Gunneridae</taxon>
        <taxon>Pentapetalae</taxon>
        <taxon>asterids</taxon>
        <taxon>lamiids</taxon>
        <taxon>Lamiales</taxon>
        <taxon>Gesneriaceae</taxon>
        <taxon>Didymocarpoideae</taxon>
        <taxon>Trichosporeae</taxon>
        <taxon>Loxocarpinae</taxon>
        <taxon>Dorcoceras</taxon>
    </lineage>
</organism>
<evidence type="ECO:0000256" key="8">
    <source>
        <dbReference type="ARBA" id="ARBA00022777"/>
    </source>
</evidence>
<dbReference type="Gene3D" id="1.10.510.10">
    <property type="entry name" value="Transferase(Phosphotransferase) domain 1"/>
    <property type="match status" value="1"/>
</dbReference>
<proteinExistence type="predicted"/>
<evidence type="ECO:0000256" key="10">
    <source>
        <dbReference type="ARBA" id="ARBA00022991"/>
    </source>
</evidence>
<evidence type="ECO:0000256" key="16">
    <source>
        <dbReference type="SAM" id="MobiDB-lite"/>
    </source>
</evidence>
<keyword evidence="9 15" id="KW-0067">ATP-binding</keyword>
<feature type="domain" description="Protein kinase" evidence="17">
    <location>
        <begin position="440"/>
        <end position="693"/>
    </location>
</feature>
<dbReference type="OrthoDB" id="339325at2759"/>
<gene>
    <name evidence="19" type="ORF">F511_25851</name>
</gene>
<keyword evidence="5" id="KW-0716">Sensory transduction</keyword>
<dbReference type="SUPFAM" id="SSF55785">
    <property type="entry name" value="PYP-like sensor domain (PAS domain)"/>
    <property type="match status" value="1"/>
</dbReference>
<dbReference type="CDD" id="cd00130">
    <property type="entry name" value="PAS"/>
    <property type="match status" value="1"/>
</dbReference>
<protein>
    <recommendedName>
        <fullName evidence="2">non-specific serine/threonine protein kinase</fullName>
        <ecNumber evidence="2">2.7.11.1</ecNumber>
    </recommendedName>
</protein>
<dbReference type="InterPro" id="IPR051681">
    <property type="entry name" value="Ser/Thr_Kinases-Pseudokinases"/>
</dbReference>
<dbReference type="PANTHER" id="PTHR44329:SF47">
    <property type="entry name" value="SERINE_THREONINE-PROTEIN KINASE ROCO5-RELATED"/>
    <property type="match status" value="1"/>
</dbReference>
<evidence type="ECO:0000256" key="2">
    <source>
        <dbReference type="ARBA" id="ARBA00012513"/>
    </source>
</evidence>
<keyword evidence="7 15" id="KW-0547">Nucleotide-binding</keyword>
<evidence type="ECO:0000256" key="12">
    <source>
        <dbReference type="ARBA" id="ARBA00023170"/>
    </source>
</evidence>
<dbReference type="Pfam" id="PF00989">
    <property type="entry name" value="PAS"/>
    <property type="match status" value="1"/>
</dbReference>
<evidence type="ECO:0000256" key="1">
    <source>
        <dbReference type="ARBA" id="ARBA00004370"/>
    </source>
</evidence>
<dbReference type="InterPro" id="IPR013767">
    <property type="entry name" value="PAS_fold"/>
</dbReference>
<dbReference type="InterPro" id="IPR001245">
    <property type="entry name" value="Ser-Thr/Tyr_kinase_cat_dom"/>
</dbReference>
<dbReference type="Pfam" id="PF07714">
    <property type="entry name" value="PK_Tyr_Ser-Thr"/>
    <property type="match status" value="1"/>
</dbReference>
<keyword evidence="3" id="KW-0723">Serine/threonine-protein kinase</keyword>
<keyword evidence="4" id="KW-0600">Photoreceptor protein</keyword>
<feature type="compositionally biased region" description="Polar residues" evidence="16">
    <location>
        <begin position="394"/>
        <end position="403"/>
    </location>
</feature>
<dbReference type="EMBL" id="KQ991028">
    <property type="protein sequence ID" value="KZV52599.1"/>
    <property type="molecule type" value="Genomic_DNA"/>
</dbReference>
<evidence type="ECO:0000259" key="18">
    <source>
        <dbReference type="PROSITE" id="PS50112"/>
    </source>
</evidence>
<keyword evidence="6" id="KW-0808">Transferase</keyword>
<dbReference type="AlphaFoldDB" id="A0A2Z7D2Q3"/>
<feature type="binding site" evidence="15">
    <location>
        <position position="467"/>
    </location>
    <ligand>
        <name>ATP</name>
        <dbReference type="ChEBI" id="CHEBI:30616"/>
    </ligand>
</feature>
<keyword evidence="12" id="KW-0675">Receptor</keyword>
<evidence type="ECO:0000313" key="20">
    <source>
        <dbReference type="Proteomes" id="UP000250235"/>
    </source>
</evidence>
<dbReference type="SUPFAM" id="SSF56112">
    <property type="entry name" value="Protein kinase-like (PK-like)"/>
    <property type="match status" value="1"/>
</dbReference>
<evidence type="ECO:0000256" key="15">
    <source>
        <dbReference type="PROSITE-ProRule" id="PRU10141"/>
    </source>
</evidence>
<comment type="catalytic activity">
    <reaction evidence="14">
        <text>L-seryl-[protein] + ATP = O-phospho-L-seryl-[protein] + ADP + H(+)</text>
        <dbReference type="Rhea" id="RHEA:17989"/>
        <dbReference type="Rhea" id="RHEA-COMP:9863"/>
        <dbReference type="Rhea" id="RHEA-COMP:11604"/>
        <dbReference type="ChEBI" id="CHEBI:15378"/>
        <dbReference type="ChEBI" id="CHEBI:29999"/>
        <dbReference type="ChEBI" id="CHEBI:30616"/>
        <dbReference type="ChEBI" id="CHEBI:83421"/>
        <dbReference type="ChEBI" id="CHEBI:456216"/>
        <dbReference type="EC" id="2.7.11.1"/>
    </reaction>
</comment>
<dbReference type="EC" id="2.7.11.1" evidence="2"/>
<dbReference type="InterPro" id="IPR035965">
    <property type="entry name" value="PAS-like_dom_sf"/>
</dbReference>
<dbReference type="SMART" id="SM00220">
    <property type="entry name" value="S_TKc"/>
    <property type="match status" value="1"/>
</dbReference>
<evidence type="ECO:0000256" key="11">
    <source>
        <dbReference type="ARBA" id="ARBA00023136"/>
    </source>
</evidence>
<evidence type="ECO:0000256" key="3">
    <source>
        <dbReference type="ARBA" id="ARBA00022527"/>
    </source>
</evidence>
<dbReference type="Gene3D" id="3.30.200.20">
    <property type="entry name" value="Phosphorylase Kinase, domain 1"/>
    <property type="match status" value="1"/>
</dbReference>
<dbReference type="FunFam" id="1.10.510.10:FF:000476">
    <property type="entry name" value="PAS domain-containing protein tyrosine kinase family protein"/>
    <property type="match status" value="1"/>
</dbReference>
<evidence type="ECO:0000259" key="17">
    <source>
        <dbReference type="PROSITE" id="PS50011"/>
    </source>
</evidence>
<reference evidence="19 20" key="1">
    <citation type="journal article" date="2015" name="Proc. Natl. Acad. Sci. U.S.A.">
        <title>The resurrection genome of Boea hygrometrica: A blueprint for survival of dehydration.</title>
        <authorList>
            <person name="Xiao L."/>
            <person name="Yang G."/>
            <person name="Zhang L."/>
            <person name="Yang X."/>
            <person name="Zhao S."/>
            <person name="Ji Z."/>
            <person name="Zhou Q."/>
            <person name="Hu M."/>
            <person name="Wang Y."/>
            <person name="Chen M."/>
            <person name="Xu Y."/>
            <person name="Jin H."/>
            <person name="Xiao X."/>
            <person name="Hu G."/>
            <person name="Bao F."/>
            <person name="Hu Y."/>
            <person name="Wan P."/>
            <person name="Li L."/>
            <person name="Deng X."/>
            <person name="Kuang T."/>
            <person name="Xiang C."/>
            <person name="Zhu J.K."/>
            <person name="Oliver M.J."/>
            <person name="He Y."/>
        </authorList>
    </citation>
    <scope>NUCLEOTIDE SEQUENCE [LARGE SCALE GENOMIC DNA]</scope>
    <source>
        <strain evidence="20">cv. XS01</strain>
    </source>
</reference>
<keyword evidence="11" id="KW-0472">Membrane</keyword>
<dbReference type="CDD" id="cd13999">
    <property type="entry name" value="STKc_MAP3K-like"/>
    <property type="match status" value="1"/>
</dbReference>
<keyword evidence="20" id="KW-1185">Reference proteome</keyword>
<dbReference type="PROSITE" id="PS50112">
    <property type="entry name" value="PAS"/>
    <property type="match status" value="1"/>
</dbReference>
<dbReference type="InterPro" id="IPR011009">
    <property type="entry name" value="Kinase-like_dom_sf"/>
</dbReference>
<comment type="catalytic activity">
    <reaction evidence="13">
        <text>L-threonyl-[protein] + ATP = O-phospho-L-threonyl-[protein] + ADP + H(+)</text>
        <dbReference type="Rhea" id="RHEA:46608"/>
        <dbReference type="Rhea" id="RHEA-COMP:11060"/>
        <dbReference type="Rhea" id="RHEA-COMP:11605"/>
        <dbReference type="ChEBI" id="CHEBI:15378"/>
        <dbReference type="ChEBI" id="CHEBI:30013"/>
        <dbReference type="ChEBI" id="CHEBI:30616"/>
        <dbReference type="ChEBI" id="CHEBI:61977"/>
        <dbReference type="ChEBI" id="CHEBI:456216"/>
        <dbReference type="EC" id="2.7.11.1"/>
    </reaction>
</comment>
<evidence type="ECO:0000256" key="5">
    <source>
        <dbReference type="ARBA" id="ARBA00022606"/>
    </source>
</evidence>
<evidence type="ECO:0000256" key="9">
    <source>
        <dbReference type="ARBA" id="ARBA00022840"/>
    </source>
</evidence>
<dbReference type="InterPro" id="IPR017441">
    <property type="entry name" value="Protein_kinase_ATP_BS"/>
</dbReference>